<evidence type="ECO:0000256" key="4">
    <source>
        <dbReference type="ARBA" id="ARBA00023015"/>
    </source>
</evidence>
<keyword evidence="6" id="KW-0804">Transcription</keyword>
<dbReference type="PANTHER" id="PTHR47782:SF12">
    <property type="entry name" value="ZN(II)2CYS6 TRANSCRIPTION FACTOR (EUROFUNG)"/>
    <property type="match status" value="1"/>
</dbReference>
<feature type="non-terminal residue" evidence="10">
    <location>
        <position position="1"/>
    </location>
</feature>
<comment type="subcellular location">
    <subcellularLocation>
        <location evidence="1">Nucleus</location>
    </subcellularLocation>
</comment>
<feature type="domain" description="Zn(2)-C6 fungal-type" evidence="9">
    <location>
        <begin position="24"/>
        <end position="56"/>
    </location>
</feature>
<sequence length="718" mass="79838">MASQVSAGSPDGQRPAKRARSAIACQRCKQRKQRCDNGFPSCGNCAGAGVSTSCFYGANIIYPAEYVTSLESHIVNLEQKLVAFDPNVAADHMIERPTPPWSNANTPASHTKNNDLQNTAAAAAASSSPSQNAGQNLEIGTGFVALSSNEYLGTSSGLPLAKIVQSAINLAVLTAAQTALQDPKNGSATRNYSDVENDNTQKDSILTKASMPSDAVGDKLIHAYTDKVHSKQPFLSKTKLRRLHQRRNELFPSGKVSKEQSLAERLDFFTLHMVYAIGARYLQLSDDYDYIAPEAHYAAAIQDINIIFDVQSIENLECMLLLAIYQLRSPSGPGIWWMIGITMRHCLDSGLHRKSNLAHLPDQRRKRLFWTVYMLERSVARTLGRPCCVTDREIDVDLPANVSDDIEDEAELAAAIEQSLQNPRQFTSLSPAIHIMRIQKIESKIHHTMYRVDKETSAIPPHKIARLREALEDWKSQIPNVVPPTNEDESIPYSNSDYHMIQYHKAILLLLLPLLPTLPPKHPDFRLCASSAGHICQLYKQLHDQQRYISYSLLALHANFVAGLTMVYCFSKDKSIFDWKFSSDIRACSTVIYIIAERWPATRKVRNAFETLVSATIEGGNSTLSKESVSKESVSKEGGILQAESNMPTENNTPSESTLGQSNATGDNHGSPLHFVDPTNDFWGLFETVLDDKESSWRWPEEGFYNAMGAFPEYGWKL</sequence>
<dbReference type="OMA" id="WSQIRYA"/>
<dbReference type="Pfam" id="PF04082">
    <property type="entry name" value="Fungal_trans"/>
    <property type="match status" value="1"/>
</dbReference>
<feature type="region of interest" description="Disordered" evidence="8">
    <location>
        <begin position="624"/>
        <end position="671"/>
    </location>
</feature>
<evidence type="ECO:0000313" key="11">
    <source>
        <dbReference type="Proteomes" id="UP000258309"/>
    </source>
</evidence>
<dbReference type="Pfam" id="PF00172">
    <property type="entry name" value="Zn_clus"/>
    <property type="match status" value="1"/>
</dbReference>
<dbReference type="GO" id="GO:0045944">
    <property type="term" value="P:positive regulation of transcription by RNA polymerase II"/>
    <property type="evidence" value="ECO:0007669"/>
    <property type="project" value="TreeGrafter"/>
</dbReference>
<accession>A0A3E2GS03</accession>
<dbReference type="SMART" id="SM00906">
    <property type="entry name" value="Fungal_trans"/>
    <property type="match status" value="1"/>
</dbReference>
<dbReference type="AlphaFoldDB" id="A0A3E2GS03"/>
<dbReference type="GO" id="GO:0006351">
    <property type="term" value="P:DNA-templated transcription"/>
    <property type="evidence" value="ECO:0007669"/>
    <property type="project" value="InterPro"/>
</dbReference>
<evidence type="ECO:0000259" key="9">
    <source>
        <dbReference type="PROSITE" id="PS50048"/>
    </source>
</evidence>
<dbReference type="PROSITE" id="PS50330">
    <property type="entry name" value="UIM"/>
    <property type="match status" value="1"/>
</dbReference>
<gene>
    <name evidence="10" type="ORF">B7463_g12469</name>
</gene>
<keyword evidence="4" id="KW-0805">Transcription regulation</keyword>
<dbReference type="PROSITE" id="PS00463">
    <property type="entry name" value="ZN2_CY6_FUNGAL_1"/>
    <property type="match status" value="1"/>
</dbReference>
<protein>
    <recommendedName>
        <fullName evidence="9">Zn(2)-C6 fungal-type domain-containing protein</fullName>
    </recommendedName>
</protein>
<feature type="non-terminal residue" evidence="10">
    <location>
        <position position="718"/>
    </location>
</feature>
<evidence type="ECO:0000256" key="7">
    <source>
        <dbReference type="ARBA" id="ARBA00023242"/>
    </source>
</evidence>
<dbReference type="SMART" id="SM00066">
    <property type="entry name" value="GAL4"/>
    <property type="match status" value="1"/>
</dbReference>
<dbReference type="CDD" id="cd12148">
    <property type="entry name" value="fungal_TF_MHR"/>
    <property type="match status" value="1"/>
</dbReference>
<dbReference type="InterPro" id="IPR007219">
    <property type="entry name" value="XnlR_reg_dom"/>
</dbReference>
<dbReference type="PANTHER" id="PTHR47782">
    <property type="entry name" value="ZN(II)2CYS6 TRANSCRIPTION FACTOR (EUROFUNG)-RELATED"/>
    <property type="match status" value="1"/>
</dbReference>
<feature type="compositionally biased region" description="Polar residues" evidence="8">
    <location>
        <begin position="643"/>
        <end position="668"/>
    </location>
</feature>
<dbReference type="InterPro" id="IPR003903">
    <property type="entry name" value="UIM_dom"/>
</dbReference>
<evidence type="ECO:0000256" key="6">
    <source>
        <dbReference type="ARBA" id="ARBA00023163"/>
    </source>
</evidence>
<dbReference type="GO" id="GO:0043565">
    <property type="term" value="F:sequence-specific DNA binding"/>
    <property type="evidence" value="ECO:0007669"/>
    <property type="project" value="TreeGrafter"/>
</dbReference>
<dbReference type="OrthoDB" id="189997at2759"/>
<keyword evidence="2" id="KW-0479">Metal-binding</keyword>
<dbReference type="Proteomes" id="UP000258309">
    <property type="component" value="Unassembled WGS sequence"/>
</dbReference>
<dbReference type="GO" id="GO:0005634">
    <property type="term" value="C:nucleus"/>
    <property type="evidence" value="ECO:0007669"/>
    <property type="project" value="UniProtKB-SubCell"/>
</dbReference>
<evidence type="ECO:0000313" key="10">
    <source>
        <dbReference type="EMBL" id="RFU23872.1"/>
    </source>
</evidence>
<dbReference type="SUPFAM" id="SSF57701">
    <property type="entry name" value="Zn2/Cys6 DNA-binding domain"/>
    <property type="match status" value="1"/>
</dbReference>
<name>A0A3E2GS03_SCYLI</name>
<evidence type="ECO:0000256" key="8">
    <source>
        <dbReference type="SAM" id="MobiDB-lite"/>
    </source>
</evidence>
<evidence type="ECO:0000256" key="1">
    <source>
        <dbReference type="ARBA" id="ARBA00004123"/>
    </source>
</evidence>
<dbReference type="EMBL" id="NCSJ02000574">
    <property type="protein sequence ID" value="RFU23872.1"/>
    <property type="molecule type" value="Genomic_DNA"/>
</dbReference>
<proteinExistence type="predicted"/>
<dbReference type="InterPro" id="IPR001138">
    <property type="entry name" value="Zn2Cys6_DnaBD"/>
</dbReference>
<dbReference type="CDD" id="cd00067">
    <property type="entry name" value="GAL4"/>
    <property type="match status" value="1"/>
</dbReference>
<keyword evidence="7" id="KW-0539">Nucleus</keyword>
<organism evidence="10 11">
    <name type="scientific">Scytalidium lignicola</name>
    <name type="common">Hyphomycete</name>
    <dbReference type="NCBI Taxonomy" id="5539"/>
    <lineage>
        <taxon>Eukaryota</taxon>
        <taxon>Fungi</taxon>
        <taxon>Dikarya</taxon>
        <taxon>Ascomycota</taxon>
        <taxon>Pezizomycotina</taxon>
        <taxon>Leotiomycetes</taxon>
        <taxon>Leotiomycetes incertae sedis</taxon>
        <taxon>Scytalidium</taxon>
    </lineage>
</organism>
<evidence type="ECO:0000256" key="2">
    <source>
        <dbReference type="ARBA" id="ARBA00022723"/>
    </source>
</evidence>
<dbReference type="GO" id="GO:0008270">
    <property type="term" value="F:zinc ion binding"/>
    <property type="evidence" value="ECO:0007669"/>
    <property type="project" value="InterPro"/>
</dbReference>
<comment type="caution">
    <text evidence="10">The sequence shown here is derived from an EMBL/GenBank/DDBJ whole genome shotgun (WGS) entry which is preliminary data.</text>
</comment>
<dbReference type="InterPro" id="IPR036864">
    <property type="entry name" value="Zn2-C6_fun-type_DNA-bd_sf"/>
</dbReference>
<reference evidence="10 11" key="1">
    <citation type="submission" date="2018-05" db="EMBL/GenBank/DDBJ databases">
        <title>Draft genome sequence of Scytalidium lignicola DSM 105466, a ubiquitous saprotrophic fungus.</title>
        <authorList>
            <person name="Buettner E."/>
            <person name="Gebauer A.M."/>
            <person name="Hofrichter M."/>
            <person name="Liers C."/>
            <person name="Kellner H."/>
        </authorList>
    </citation>
    <scope>NUCLEOTIDE SEQUENCE [LARGE SCALE GENOMIC DNA]</scope>
    <source>
        <strain evidence="10 11">DSM 105466</strain>
    </source>
</reference>
<dbReference type="Gene3D" id="4.10.240.10">
    <property type="entry name" value="Zn(2)-C6 fungal-type DNA-binding domain"/>
    <property type="match status" value="1"/>
</dbReference>
<keyword evidence="5" id="KW-0238">DNA-binding</keyword>
<dbReference type="GO" id="GO:0000981">
    <property type="term" value="F:DNA-binding transcription factor activity, RNA polymerase II-specific"/>
    <property type="evidence" value="ECO:0007669"/>
    <property type="project" value="InterPro"/>
</dbReference>
<evidence type="ECO:0000256" key="3">
    <source>
        <dbReference type="ARBA" id="ARBA00022833"/>
    </source>
</evidence>
<keyword evidence="3" id="KW-0862">Zinc</keyword>
<dbReference type="PROSITE" id="PS50048">
    <property type="entry name" value="ZN2_CY6_FUNGAL_2"/>
    <property type="match status" value="1"/>
</dbReference>
<evidence type="ECO:0000256" key="5">
    <source>
        <dbReference type="ARBA" id="ARBA00023125"/>
    </source>
</evidence>
<keyword evidence="11" id="KW-1185">Reference proteome</keyword>
<dbReference type="InterPro" id="IPR052202">
    <property type="entry name" value="Yeast_MetPath_Reg"/>
</dbReference>